<gene>
    <name evidence="2" type="ORF">QBC40DRAFT_350599</name>
</gene>
<dbReference type="EMBL" id="MU863954">
    <property type="protein sequence ID" value="KAK4197906.1"/>
    <property type="molecule type" value="Genomic_DNA"/>
</dbReference>
<dbReference type="Gene3D" id="1.25.40.20">
    <property type="entry name" value="Ankyrin repeat-containing domain"/>
    <property type="match status" value="1"/>
</dbReference>
<dbReference type="SMART" id="SM00248">
    <property type="entry name" value="ANK"/>
    <property type="match status" value="2"/>
</dbReference>
<dbReference type="Pfam" id="PF12796">
    <property type="entry name" value="Ank_2"/>
    <property type="match status" value="1"/>
</dbReference>
<keyword evidence="3" id="KW-1185">Reference proteome</keyword>
<reference evidence="2" key="2">
    <citation type="submission" date="2023-05" db="EMBL/GenBank/DDBJ databases">
        <authorList>
            <consortium name="Lawrence Berkeley National Laboratory"/>
            <person name="Steindorff A."/>
            <person name="Hensen N."/>
            <person name="Bonometti L."/>
            <person name="Westerberg I."/>
            <person name="Brannstrom I.O."/>
            <person name="Guillou S."/>
            <person name="Cros-Aarteil S."/>
            <person name="Calhoun S."/>
            <person name="Haridas S."/>
            <person name="Kuo A."/>
            <person name="Mondo S."/>
            <person name="Pangilinan J."/>
            <person name="Riley R."/>
            <person name="Labutti K."/>
            <person name="Andreopoulos B."/>
            <person name="Lipzen A."/>
            <person name="Chen C."/>
            <person name="Yanf M."/>
            <person name="Daum C."/>
            <person name="Ng V."/>
            <person name="Clum A."/>
            <person name="Ohm R."/>
            <person name="Martin F."/>
            <person name="Silar P."/>
            <person name="Natvig D."/>
            <person name="Lalanne C."/>
            <person name="Gautier V."/>
            <person name="Ament-Velasquez S.L."/>
            <person name="Kruys A."/>
            <person name="Hutchinson M.I."/>
            <person name="Powell A.J."/>
            <person name="Barry K."/>
            <person name="Miller A.N."/>
            <person name="Grigoriev I.V."/>
            <person name="Debuchy R."/>
            <person name="Gladieux P."/>
            <person name="Thoren M.H."/>
            <person name="Johannesson H."/>
        </authorList>
    </citation>
    <scope>NUCLEOTIDE SEQUENCE</scope>
    <source>
        <strain evidence="2">CBS 315.58</strain>
    </source>
</reference>
<keyword evidence="1" id="KW-0040">ANK repeat</keyword>
<dbReference type="SUPFAM" id="SSF48403">
    <property type="entry name" value="Ankyrin repeat"/>
    <property type="match status" value="1"/>
</dbReference>
<dbReference type="Proteomes" id="UP001303160">
    <property type="component" value="Unassembled WGS sequence"/>
</dbReference>
<comment type="caution">
    <text evidence="2">The sequence shown here is derived from an EMBL/GenBank/DDBJ whole genome shotgun (WGS) entry which is preliminary data.</text>
</comment>
<evidence type="ECO:0000256" key="1">
    <source>
        <dbReference type="PROSITE-ProRule" id="PRU00023"/>
    </source>
</evidence>
<sequence length="539" mass="61007">MAAIETRIQQFSIQSTNRHRVQFWKRFKALLCEKELQLMRQTVQGHVALLTLHLNVIQMRYKPASESQASQIYEMLIKLEGNVDGLKERFNSDATIDKTLEEPANYADKPGERLVEPEAFEPGSKLVESISRLLDVVSQTRGTVQSENAAQLIEDLQLLVQTAQKHSTQPPGIRRVAATAVATVDSCYSEQEKVQDIRRELQLVSGLILSSPSVDINRRASKRHQPVSGGSLLQHVRKQKSINLADGVMTISIKCQRRRRRNTVPKAHKAFSLAFQGSTKDLVSLFNSGKASLYDQDENEWTLLHYACLGNQTALCRFLTESGLEVDEVSNNERQYNHTPLHLALWRYKMDQRAMATIKTLLEFGADPSLESKATSDLIQRFKCFSGMQAVQLGVNSLLTLHLMPQDLRHDRTFLEPIMKCASDFLLLLCGIISIDTYEHLSIQPFHRLLRQKNDICERARFGLTCLHLLLSNLVDSSRTGPSFHFLGDLVRSNFEVDLADSSFMDSFWFGEPESPVFQPFLIFIQSALVFLISNGVDV</sequence>
<evidence type="ECO:0008006" key="4">
    <source>
        <dbReference type="Google" id="ProtNLM"/>
    </source>
</evidence>
<dbReference type="AlphaFoldDB" id="A0AAN6XCP7"/>
<evidence type="ECO:0000313" key="3">
    <source>
        <dbReference type="Proteomes" id="UP001303160"/>
    </source>
</evidence>
<organism evidence="2 3">
    <name type="scientific">Triangularia verruculosa</name>
    <dbReference type="NCBI Taxonomy" id="2587418"/>
    <lineage>
        <taxon>Eukaryota</taxon>
        <taxon>Fungi</taxon>
        <taxon>Dikarya</taxon>
        <taxon>Ascomycota</taxon>
        <taxon>Pezizomycotina</taxon>
        <taxon>Sordariomycetes</taxon>
        <taxon>Sordariomycetidae</taxon>
        <taxon>Sordariales</taxon>
        <taxon>Podosporaceae</taxon>
        <taxon>Triangularia</taxon>
    </lineage>
</organism>
<accession>A0AAN6XCP7</accession>
<name>A0AAN6XCP7_9PEZI</name>
<dbReference type="InterPro" id="IPR036770">
    <property type="entry name" value="Ankyrin_rpt-contain_sf"/>
</dbReference>
<protein>
    <recommendedName>
        <fullName evidence="4">ANK_REP_REGION domain-containing protein</fullName>
    </recommendedName>
</protein>
<dbReference type="InterPro" id="IPR002110">
    <property type="entry name" value="Ankyrin_rpt"/>
</dbReference>
<feature type="repeat" description="ANK" evidence="1">
    <location>
        <begin position="336"/>
        <end position="373"/>
    </location>
</feature>
<evidence type="ECO:0000313" key="2">
    <source>
        <dbReference type="EMBL" id="KAK4197906.1"/>
    </source>
</evidence>
<proteinExistence type="predicted"/>
<reference evidence="2" key="1">
    <citation type="journal article" date="2023" name="Mol. Phylogenet. Evol.">
        <title>Genome-scale phylogeny and comparative genomics of the fungal order Sordariales.</title>
        <authorList>
            <person name="Hensen N."/>
            <person name="Bonometti L."/>
            <person name="Westerberg I."/>
            <person name="Brannstrom I.O."/>
            <person name="Guillou S."/>
            <person name="Cros-Aarteil S."/>
            <person name="Calhoun S."/>
            <person name="Haridas S."/>
            <person name="Kuo A."/>
            <person name="Mondo S."/>
            <person name="Pangilinan J."/>
            <person name="Riley R."/>
            <person name="LaButti K."/>
            <person name="Andreopoulos B."/>
            <person name="Lipzen A."/>
            <person name="Chen C."/>
            <person name="Yan M."/>
            <person name="Daum C."/>
            <person name="Ng V."/>
            <person name="Clum A."/>
            <person name="Steindorff A."/>
            <person name="Ohm R.A."/>
            <person name="Martin F."/>
            <person name="Silar P."/>
            <person name="Natvig D.O."/>
            <person name="Lalanne C."/>
            <person name="Gautier V."/>
            <person name="Ament-Velasquez S.L."/>
            <person name="Kruys A."/>
            <person name="Hutchinson M.I."/>
            <person name="Powell A.J."/>
            <person name="Barry K."/>
            <person name="Miller A.N."/>
            <person name="Grigoriev I.V."/>
            <person name="Debuchy R."/>
            <person name="Gladieux P."/>
            <person name="Hiltunen Thoren M."/>
            <person name="Johannesson H."/>
        </authorList>
    </citation>
    <scope>NUCLEOTIDE SEQUENCE</scope>
    <source>
        <strain evidence="2">CBS 315.58</strain>
    </source>
</reference>
<dbReference type="PROSITE" id="PS50088">
    <property type="entry name" value="ANK_REPEAT"/>
    <property type="match status" value="1"/>
</dbReference>